<comment type="caution">
    <text evidence="6">The sequence shown here is derived from an EMBL/GenBank/DDBJ whole genome shotgun (WGS) entry which is preliminary data.</text>
</comment>
<dbReference type="PANTHER" id="PTHR35005">
    <property type="entry name" value="3-DEHYDRO-SCYLLO-INOSOSE HYDROLASE"/>
    <property type="match status" value="1"/>
</dbReference>
<dbReference type="InterPro" id="IPR003785">
    <property type="entry name" value="Creatininase/forma_Hydrolase"/>
</dbReference>
<comment type="cofactor">
    <cofactor evidence="1">
        <name>Zn(2+)</name>
        <dbReference type="ChEBI" id="CHEBI:29105"/>
    </cofactor>
</comment>
<name>A0A2T2X6S1_9FIRM</name>
<evidence type="ECO:0000256" key="4">
    <source>
        <dbReference type="ARBA" id="ARBA00022833"/>
    </source>
</evidence>
<gene>
    <name evidence="6" type="ORF">C7B43_06740</name>
</gene>
<keyword evidence="4" id="KW-0862">Zinc</keyword>
<protein>
    <submittedName>
        <fullName evidence="6">Creatininase</fullName>
    </submittedName>
</protein>
<evidence type="ECO:0000256" key="1">
    <source>
        <dbReference type="ARBA" id="ARBA00001947"/>
    </source>
</evidence>
<dbReference type="SUPFAM" id="SSF102215">
    <property type="entry name" value="Creatininase"/>
    <property type="match status" value="1"/>
</dbReference>
<evidence type="ECO:0000313" key="7">
    <source>
        <dbReference type="Proteomes" id="UP000242699"/>
    </source>
</evidence>
<dbReference type="AlphaFoldDB" id="A0A2T2X6S1"/>
<evidence type="ECO:0000256" key="5">
    <source>
        <dbReference type="ARBA" id="ARBA00024029"/>
    </source>
</evidence>
<organism evidence="6 7">
    <name type="scientific">Sulfobacillus benefaciens</name>
    <dbReference type="NCBI Taxonomy" id="453960"/>
    <lineage>
        <taxon>Bacteria</taxon>
        <taxon>Bacillati</taxon>
        <taxon>Bacillota</taxon>
        <taxon>Clostridia</taxon>
        <taxon>Eubacteriales</taxon>
        <taxon>Clostridiales Family XVII. Incertae Sedis</taxon>
        <taxon>Sulfobacillus</taxon>
    </lineage>
</organism>
<dbReference type="Gene3D" id="3.40.50.10310">
    <property type="entry name" value="Creatininase"/>
    <property type="match status" value="1"/>
</dbReference>
<dbReference type="PANTHER" id="PTHR35005:SF1">
    <property type="entry name" value="2-AMINO-5-FORMYLAMINO-6-RIBOSYLAMINOPYRIMIDIN-4(3H)-ONE 5'-MONOPHOSPHATE DEFORMYLASE"/>
    <property type="match status" value="1"/>
</dbReference>
<evidence type="ECO:0000313" key="6">
    <source>
        <dbReference type="EMBL" id="PSR30201.1"/>
    </source>
</evidence>
<evidence type="ECO:0000256" key="2">
    <source>
        <dbReference type="ARBA" id="ARBA00022723"/>
    </source>
</evidence>
<keyword evidence="3" id="KW-0378">Hydrolase</keyword>
<dbReference type="Proteomes" id="UP000242699">
    <property type="component" value="Unassembled WGS sequence"/>
</dbReference>
<dbReference type="InterPro" id="IPR024087">
    <property type="entry name" value="Creatininase-like_sf"/>
</dbReference>
<dbReference type="GO" id="GO:0046872">
    <property type="term" value="F:metal ion binding"/>
    <property type="evidence" value="ECO:0007669"/>
    <property type="project" value="UniProtKB-KW"/>
</dbReference>
<dbReference type="GO" id="GO:0016811">
    <property type="term" value="F:hydrolase activity, acting on carbon-nitrogen (but not peptide) bonds, in linear amides"/>
    <property type="evidence" value="ECO:0007669"/>
    <property type="project" value="TreeGrafter"/>
</dbReference>
<dbReference type="Pfam" id="PF02633">
    <property type="entry name" value="Creatininase"/>
    <property type="match status" value="1"/>
</dbReference>
<sequence length="245" mass="27232">MYWDQITTKNFLEEVVGHCDTAILPVGSIEAHGQHCPLGTDNMAPGYFAAQLEKVYHDRVLILPAVPYGYTPDLSAWPGSLSVSASVLQQYVAEIGQGVAQWGVKNLILLNGHGGNIGALQAAMDRIAQEQMRVVLVNWWLDFSKQILTITQGQGHAGEDETSVMLQVAPQWVHMEDASFNPFRPRYRIKGPGIQNKSLRHATTGDGRLGTREKGEKIVELVLKELSLLLERLWVDDLFDRTDNS</sequence>
<keyword evidence="2" id="KW-0479">Metal-binding</keyword>
<comment type="similarity">
    <text evidence="5">Belongs to the creatininase superfamily.</text>
</comment>
<dbReference type="GO" id="GO:0009231">
    <property type="term" value="P:riboflavin biosynthetic process"/>
    <property type="evidence" value="ECO:0007669"/>
    <property type="project" value="TreeGrafter"/>
</dbReference>
<reference evidence="6 7" key="1">
    <citation type="journal article" date="2014" name="BMC Genomics">
        <title>Comparison of environmental and isolate Sulfobacillus genomes reveals diverse carbon, sulfur, nitrogen, and hydrogen metabolisms.</title>
        <authorList>
            <person name="Justice N.B."/>
            <person name="Norman A."/>
            <person name="Brown C.T."/>
            <person name="Singh A."/>
            <person name="Thomas B.C."/>
            <person name="Banfield J.F."/>
        </authorList>
    </citation>
    <scope>NUCLEOTIDE SEQUENCE [LARGE SCALE GENOMIC DNA]</scope>
    <source>
        <strain evidence="6">AMDSBA1</strain>
    </source>
</reference>
<accession>A0A2T2X6S1</accession>
<dbReference type="EMBL" id="PXYT01000012">
    <property type="protein sequence ID" value="PSR30201.1"/>
    <property type="molecule type" value="Genomic_DNA"/>
</dbReference>
<evidence type="ECO:0000256" key="3">
    <source>
        <dbReference type="ARBA" id="ARBA00022801"/>
    </source>
</evidence>
<proteinExistence type="inferred from homology"/>